<dbReference type="AlphaFoldDB" id="A0A1W1BK42"/>
<dbReference type="EMBL" id="FPHD01000022">
    <property type="protein sequence ID" value="SFV53869.1"/>
    <property type="molecule type" value="Genomic_DNA"/>
</dbReference>
<evidence type="ECO:0000313" key="1">
    <source>
        <dbReference type="EMBL" id="SFV53869.1"/>
    </source>
</evidence>
<dbReference type="Gene3D" id="2.40.160.20">
    <property type="match status" value="1"/>
</dbReference>
<proteinExistence type="predicted"/>
<protein>
    <submittedName>
        <fullName evidence="1">Uncharacterized protein</fullName>
    </submittedName>
</protein>
<dbReference type="InterPro" id="IPR011250">
    <property type="entry name" value="OMP/PagP_B-barrel"/>
</dbReference>
<dbReference type="SUPFAM" id="SSF56925">
    <property type="entry name" value="OMPA-like"/>
    <property type="match status" value="1"/>
</dbReference>
<reference evidence="1" key="1">
    <citation type="submission" date="2016-10" db="EMBL/GenBank/DDBJ databases">
        <authorList>
            <person name="de Groot N.N."/>
        </authorList>
    </citation>
    <scope>NUCLEOTIDE SEQUENCE</scope>
</reference>
<sequence length="176" mass="19505">MVKKIAIVALCAVMGSSLYARDISEGEKFIGLEVSATEVQGDTGGIFGELDHKETGVEYGLRVGAQLDEWRSMLLLNYFDEGDQNTEKLMVSVDYFFLNSTEEQSYFKPYLGVNAGYMNYESTGIDESGFLYGAQAGFVVEVMESIDIDLGYRYSLSSADKFDHTGGVVFGINYLY</sequence>
<accession>A0A1W1BK42</accession>
<organism evidence="1">
    <name type="scientific">hydrothermal vent metagenome</name>
    <dbReference type="NCBI Taxonomy" id="652676"/>
    <lineage>
        <taxon>unclassified sequences</taxon>
        <taxon>metagenomes</taxon>
        <taxon>ecological metagenomes</taxon>
    </lineage>
</organism>
<gene>
    <name evidence="1" type="ORF">MNB_SV-8-1487</name>
</gene>
<name>A0A1W1BK42_9ZZZZ</name>